<keyword evidence="7 15" id="KW-0812">Transmembrane</keyword>
<comment type="similarity">
    <text evidence="3">Belongs to the etk/wzc family.</text>
</comment>
<dbReference type="RefSeq" id="WP_349218763.1">
    <property type="nucleotide sequence ID" value="NZ_JBBMFD010000006.1"/>
</dbReference>
<evidence type="ECO:0000256" key="12">
    <source>
        <dbReference type="ARBA" id="ARBA00023136"/>
    </source>
</evidence>
<evidence type="ECO:0000256" key="8">
    <source>
        <dbReference type="ARBA" id="ARBA00022741"/>
    </source>
</evidence>
<dbReference type="EMBL" id="JBBMFD010000006">
    <property type="protein sequence ID" value="MEQ2440294.1"/>
    <property type="molecule type" value="Genomic_DNA"/>
</dbReference>
<comment type="similarity">
    <text evidence="2">Belongs to the CpsC/CapA family.</text>
</comment>
<feature type="domain" description="AAA" evidence="17">
    <location>
        <begin position="279"/>
        <end position="422"/>
    </location>
</feature>
<evidence type="ECO:0000256" key="15">
    <source>
        <dbReference type="SAM" id="Phobius"/>
    </source>
</evidence>
<keyword evidence="8" id="KW-0547">Nucleotide-binding</keyword>
<evidence type="ECO:0000256" key="13">
    <source>
        <dbReference type="ARBA" id="ARBA00023137"/>
    </source>
</evidence>
<dbReference type="Pfam" id="PF02706">
    <property type="entry name" value="Wzz"/>
    <property type="match status" value="1"/>
</dbReference>
<dbReference type="InterPro" id="IPR005702">
    <property type="entry name" value="Wzc-like_C"/>
</dbReference>
<evidence type="ECO:0000256" key="6">
    <source>
        <dbReference type="ARBA" id="ARBA00022679"/>
    </source>
</evidence>
<comment type="subcellular location">
    <subcellularLocation>
        <location evidence="1">Cell inner membrane</location>
        <topology evidence="1">Multi-pass membrane protein</topology>
    </subcellularLocation>
</comment>
<dbReference type="Proteomes" id="UP001489509">
    <property type="component" value="Unassembled WGS sequence"/>
</dbReference>
<evidence type="ECO:0000256" key="9">
    <source>
        <dbReference type="ARBA" id="ARBA00022777"/>
    </source>
</evidence>
<dbReference type="CDD" id="cd05387">
    <property type="entry name" value="BY-kinase"/>
    <property type="match status" value="1"/>
</dbReference>
<accession>A0ABV1E070</accession>
<dbReference type="InterPro" id="IPR025669">
    <property type="entry name" value="AAA_dom"/>
</dbReference>
<name>A0ABV1E070_9FIRM</name>
<dbReference type="InterPro" id="IPR027417">
    <property type="entry name" value="P-loop_NTPase"/>
</dbReference>
<sequence length="475" mass="53499">MNRKRRSPDRNELSLGDLLYWLMRKKWLILLVTAAAAAGGYFYAYATHIPQYTTTATMVFNVTQQSSNPLNTTDTLRLVDTFSEIVKSDRVAEQVCSALDLTLSAEKVKSFVSVSVTENTPLVKIQVTTTDPKLSYNIAQQMMVYSPQVINDTLKTGSVNVLDQPKEPTAPIPFAPLKNILVFAVVAFLAMCLGVVVYSLLFTKIKNARDVEQNFDSEVIGEIPHVKGRDKKRAHLVTDNDISDSFLEAYASYSIILMRELEKLQVKRFMITSTHQSEGKSTVAINTAMSLVKAGKRVLLLDVDLKRPTVYRRIAPDKAAIDIHSLIEKEIPAQSAILKTDYGFDILPCIYPSKESSNLLSLIDFNELLEGVEAQYDYIIFDTPPVGIISDAMLLMKYVNTVVFVIKQEECTIRMITDTVERLDKAGAEIVGMVLNDIRHHNLGSGYTYKYGYAYHYKYARYYSDTDKTKNNDHN</sequence>
<dbReference type="PANTHER" id="PTHR32309:SF31">
    <property type="entry name" value="CAPSULAR EXOPOLYSACCHARIDE FAMILY"/>
    <property type="match status" value="1"/>
</dbReference>
<dbReference type="EC" id="2.7.10.2" evidence="18"/>
<evidence type="ECO:0000256" key="3">
    <source>
        <dbReference type="ARBA" id="ARBA00008883"/>
    </source>
</evidence>
<keyword evidence="12 15" id="KW-0472">Membrane</keyword>
<keyword evidence="9" id="KW-0418">Kinase</keyword>
<feature type="domain" description="Polysaccharide chain length determinant N-terminal" evidence="16">
    <location>
        <begin position="11"/>
        <end position="98"/>
    </location>
</feature>
<evidence type="ECO:0000256" key="11">
    <source>
        <dbReference type="ARBA" id="ARBA00022989"/>
    </source>
</evidence>
<evidence type="ECO:0000256" key="4">
    <source>
        <dbReference type="ARBA" id="ARBA00022475"/>
    </source>
</evidence>
<dbReference type="Pfam" id="PF13614">
    <property type="entry name" value="AAA_31"/>
    <property type="match status" value="1"/>
</dbReference>
<keyword evidence="5" id="KW-0997">Cell inner membrane</keyword>
<evidence type="ECO:0000256" key="7">
    <source>
        <dbReference type="ARBA" id="ARBA00022692"/>
    </source>
</evidence>
<protein>
    <submittedName>
        <fullName evidence="18">Polysaccharide biosynthesis tyrosine autokinase</fullName>
        <ecNumber evidence="18">2.7.10.2</ecNumber>
    </submittedName>
</protein>
<feature type="transmembrane region" description="Helical" evidence="15">
    <location>
        <begin position="180"/>
        <end position="201"/>
    </location>
</feature>
<keyword evidence="19" id="KW-1185">Reference proteome</keyword>
<evidence type="ECO:0000256" key="2">
    <source>
        <dbReference type="ARBA" id="ARBA00006683"/>
    </source>
</evidence>
<keyword evidence="6 18" id="KW-0808">Transferase</keyword>
<dbReference type="SUPFAM" id="SSF52540">
    <property type="entry name" value="P-loop containing nucleoside triphosphate hydrolases"/>
    <property type="match status" value="1"/>
</dbReference>
<dbReference type="Gene3D" id="3.40.50.300">
    <property type="entry name" value="P-loop containing nucleotide triphosphate hydrolases"/>
    <property type="match status" value="1"/>
</dbReference>
<organism evidence="18 19">
    <name type="scientific">Solibaculum intestinale</name>
    <dbReference type="NCBI Taxonomy" id="3133165"/>
    <lineage>
        <taxon>Bacteria</taxon>
        <taxon>Bacillati</taxon>
        <taxon>Bacillota</taxon>
        <taxon>Clostridia</taxon>
        <taxon>Eubacteriales</taxon>
        <taxon>Oscillospiraceae</taxon>
        <taxon>Solibaculum</taxon>
    </lineage>
</organism>
<dbReference type="InterPro" id="IPR050445">
    <property type="entry name" value="Bact_polysacc_biosynth/exp"/>
</dbReference>
<keyword evidence="10" id="KW-0067">ATP-binding</keyword>
<evidence type="ECO:0000259" key="16">
    <source>
        <dbReference type="Pfam" id="PF02706"/>
    </source>
</evidence>
<dbReference type="PANTHER" id="PTHR32309">
    <property type="entry name" value="TYROSINE-PROTEIN KINASE"/>
    <property type="match status" value="1"/>
</dbReference>
<evidence type="ECO:0000259" key="17">
    <source>
        <dbReference type="Pfam" id="PF13614"/>
    </source>
</evidence>
<evidence type="ECO:0000256" key="5">
    <source>
        <dbReference type="ARBA" id="ARBA00022519"/>
    </source>
</evidence>
<gene>
    <name evidence="18" type="ORF">WMO26_05570</name>
</gene>
<evidence type="ECO:0000256" key="10">
    <source>
        <dbReference type="ARBA" id="ARBA00022840"/>
    </source>
</evidence>
<reference evidence="18 19" key="1">
    <citation type="submission" date="2024-03" db="EMBL/GenBank/DDBJ databases">
        <title>Human intestinal bacterial collection.</title>
        <authorList>
            <person name="Pauvert C."/>
            <person name="Hitch T.C.A."/>
            <person name="Clavel T."/>
        </authorList>
    </citation>
    <scope>NUCLEOTIDE SEQUENCE [LARGE SCALE GENOMIC DNA]</scope>
    <source>
        <strain evidence="18 19">CLA-JM-H44</strain>
    </source>
</reference>
<evidence type="ECO:0000256" key="14">
    <source>
        <dbReference type="ARBA" id="ARBA00053015"/>
    </source>
</evidence>
<feature type="transmembrane region" description="Helical" evidence="15">
    <location>
        <begin position="27"/>
        <end position="46"/>
    </location>
</feature>
<keyword evidence="11 15" id="KW-1133">Transmembrane helix</keyword>
<dbReference type="GO" id="GO:0004715">
    <property type="term" value="F:non-membrane spanning protein tyrosine kinase activity"/>
    <property type="evidence" value="ECO:0007669"/>
    <property type="project" value="UniProtKB-EC"/>
</dbReference>
<proteinExistence type="inferred from homology"/>
<evidence type="ECO:0000313" key="19">
    <source>
        <dbReference type="Proteomes" id="UP001489509"/>
    </source>
</evidence>
<comment type="caution">
    <text evidence="18">The sequence shown here is derived from an EMBL/GenBank/DDBJ whole genome shotgun (WGS) entry which is preliminary data.</text>
</comment>
<evidence type="ECO:0000313" key="18">
    <source>
        <dbReference type="EMBL" id="MEQ2440294.1"/>
    </source>
</evidence>
<comment type="catalytic activity">
    <reaction evidence="14">
        <text>L-tyrosyl-[protein] + ATP = O-phospho-L-tyrosyl-[protein] + ADP + H(+)</text>
        <dbReference type="Rhea" id="RHEA:10596"/>
        <dbReference type="Rhea" id="RHEA-COMP:10136"/>
        <dbReference type="Rhea" id="RHEA-COMP:20101"/>
        <dbReference type="ChEBI" id="CHEBI:15378"/>
        <dbReference type="ChEBI" id="CHEBI:30616"/>
        <dbReference type="ChEBI" id="CHEBI:46858"/>
        <dbReference type="ChEBI" id="CHEBI:61978"/>
        <dbReference type="ChEBI" id="CHEBI:456216"/>
    </reaction>
</comment>
<dbReference type="InterPro" id="IPR003856">
    <property type="entry name" value="LPS_length_determ_N"/>
</dbReference>
<dbReference type="NCBIfam" id="TIGR01007">
    <property type="entry name" value="eps_fam"/>
    <property type="match status" value="1"/>
</dbReference>
<keyword evidence="4" id="KW-1003">Cell membrane</keyword>
<keyword evidence="13" id="KW-0829">Tyrosine-protein kinase</keyword>
<evidence type="ECO:0000256" key="1">
    <source>
        <dbReference type="ARBA" id="ARBA00004429"/>
    </source>
</evidence>